<dbReference type="Gene3D" id="1.20.1080.10">
    <property type="entry name" value="Glycerol uptake facilitator protein"/>
    <property type="match status" value="1"/>
</dbReference>
<dbReference type="SUPFAM" id="SSF81338">
    <property type="entry name" value="Aquaporin-like"/>
    <property type="match status" value="1"/>
</dbReference>
<evidence type="ECO:0000256" key="3">
    <source>
        <dbReference type="ARBA" id="ARBA00022692"/>
    </source>
</evidence>
<evidence type="ECO:0000256" key="5">
    <source>
        <dbReference type="ARBA" id="ARBA00023136"/>
    </source>
</evidence>
<dbReference type="Proteomes" id="UP001212803">
    <property type="component" value="Chromosome"/>
</dbReference>
<dbReference type="InterPro" id="IPR023271">
    <property type="entry name" value="Aquaporin-like"/>
</dbReference>
<keyword evidence="4 7" id="KW-1133">Transmembrane helix</keyword>
<dbReference type="PRINTS" id="PR00783">
    <property type="entry name" value="MINTRINSICP"/>
</dbReference>
<dbReference type="InterPro" id="IPR034294">
    <property type="entry name" value="Aquaporin_transptr"/>
</dbReference>
<evidence type="ECO:0000256" key="1">
    <source>
        <dbReference type="ARBA" id="ARBA00004141"/>
    </source>
</evidence>
<gene>
    <name evidence="8" type="ORF">O0235_07530</name>
</gene>
<evidence type="ECO:0000313" key="9">
    <source>
        <dbReference type="Proteomes" id="UP001212803"/>
    </source>
</evidence>
<dbReference type="PANTHER" id="PTHR45724:SF13">
    <property type="entry name" value="AQUAPORIN NIP1-1-RELATED"/>
    <property type="match status" value="1"/>
</dbReference>
<feature type="transmembrane region" description="Helical" evidence="7">
    <location>
        <begin position="84"/>
        <end position="106"/>
    </location>
</feature>
<dbReference type="EMBL" id="CP115149">
    <property type="protein sequence ID" value="WBL37417.1"/>
    <property type="molecule type" value="Genomic_DNA"/>
</dbReference>
<comment type="similarity">
    <text evidence="6">Belongs to the MIP/aquaporin (TC 1.A.8) family.</text>
</comment>
<feature type="transmembrane region" description="Helical" evidence="7">
    <location>
        <begin position="126"/>
        <end position="144"/>
    </location>
</feature>
<proteinExistence type="inferred from homology"/>
<keyword evidence="9" id="KW-1185">Reference proteome</keyword>
<dbReference type="Pfam" id="PF00230">
    <property type="entry name" value="MIP"/>
    <property type="match status" value="1"/>
</dbReference>
<protein>
    <submittedName>
        <fullName evidence="8">Aquaporin</fullName>
    </submittedName>
</protein>
<comment type="subcellular location">
    <subcellularLocation>
        <location evidence="1">Membrane</location>
        <topology evidence="1">Multi-pass membrane protein</topology>
    </subcellularLocation>
</comment>
<feature type="transmembrane region" description="Helical" evidence="7">
    <location>
        <begin position="196"/>
        <end position="216"/>
    </location>
</feature>
<name>A0ABY7MA51_9CHLR</name>
<evidence type="ECO:0000256" key="7">
    <source>
        <dbReference type="SAM" id="Phobius"/>
    </source>
</evidence>
<feature type="transmembrane region" description="Helical" evidence="7">
    <location>
        <begin position="41"/>
        <end position="63"/>
    </location>
</feature>
<feature type="transmembrane region" description="Helical" evidence="7">
    <location>
        <begin position="151"/>
        <end position="172"/>
    </location>
</feature>
<dbReference type="PANTHER" id="PTHR45724">
    <property type="entry name" value="AQUAPORIN NIP2-1"/>
    <property type="match status" value="1"/>
</dbReference>
<keyword evidence="3 6" id="KW-0812">Transmembrane</keyword>
<evidence type="ECO:0000313" key="8">
    <source>
        <dbReference type="EMBL" id="WBL37417.1"/>
    </source>
</evidence>
<accession>A0ABY7MA51</accession>
<evidence type="ECO:0000256" key="6">
    <source>
        <dbReference type="RuleBase" id="RU000477"/>
    </source>
</evidence>
<dbReference type="RefSeq" id="WP_270057930.1">
    <property type="nucleotide sequence ID" value="NZ_CP115149.1"/>
</dbReference>
<keyword evidence="2 6" id="KW-0813">Transport</keyword>
<evidence type="ECO:0000256" key="4">
    <source>
        <dbReference type="ARBA" id="ARBA00022989"/>
    </source>
</evidence>
<sequence>MSREQAAPYLAEFLGTFALVFAGPGSMAVDAASGGAVGGVGIGLSFGFIVMAMIFALGHVSGCHINPAITAAFAATRRIRPARAAGYIAAQLAGAALAGLAVVAIVGDYADAGASLPRLGGADAALASEIVLTFFLALIVFSVATDARAQGAFAAIAIGGYVAMAATGWGPVANASMNPARSFGPAVASGAWDAHWVYWLGPGLGAVLAAFAYELLRPGAPPPPPERS</sequence>
<organism evidence="8 9">
    <name type="scientific">Tepidiforma flava</name>
    <dbReference type="NCBI Taxonomy" id="3004094"/>
    <lineage>
        <taxon>Bacteria</taxon>
        <taxon>Bacillati</taxon>
        <taxon>Chloroflexota</taxon>
        <taxon>Tepidiformia</taxon>
        <taxon>Tepidiformales</taxon>
        <taxon>Tepidiformaceae</taxon>
        <taxon>Tepidiforma</taxon>
    </lineage>
</organism>
<reference evidence="8 9" key="1">
    <citation type="journal article" date="2023" name="ISME J.">
        <title>Thermophilic Dehalococcoidia with unusual traits shed light on an unexpected past.</title>
        <authorList>
            <person name="Palmer M."/>
            <person name="Covington J.K."/>
            <person name="Zhou E.M."/>
            <person name="Thomas S.C."/>
            <person name="Habib N."/>
            <person name="Seymour C.O."/>
            <person name="Lai D."/>
            <person name="Johnston J."/>
            <person name="Hashimi A."/>
            <person name="Jiao J.Y."/>
            <person name="Muok A.R."/>
            <person name="Liu L."/>
            <person name="Xian W.D."/>
            <person name="Zhi X.Y."/>
            <person name="Li M.M."/>
            <person name="Silva L.P."/>
            <person name="Bowen B.P."/>
            <person name="Louie K."/>
            <person name="Briegel A."/>
            <person name="Pett-Ridge J."/>
            <person name="Weber P.K."/>
            <person name="Tocheva E.I."/>
            <person name="Woyke T."/>
            <person name="Northen T.R."/>
            <person name="Mayali X."/>
            <person name="Li W.J."/>
            <person name="Hedlund B.P."/>
        </authorList>
    </citation>
    <scope>NUCLEOTIDE SEQUENCE [LARGE SCALE GENOMIC DNA]</scope>
    <source>
        <strain evidence="8 9">YIM 72310</strain>
    </source>
</reference>
<dbReference type="InterPro" id="IPR000425">
    <property type="entry name" value="MIP"/>
</dbReference>
<evidence type="ECO:0000256" key="2">
    <source>
        <dbReference type="ARBA" id="ARBA00022448"/>
    </source>
</evidence>
<keyword evidence="5 7" id="KW-0472">Membrane</keyword>